<evidence type="ECO:0000313" key="2">
    <source>
        <dbReference type="Proteomes" id="UP000183832"/>
    </source>
</evidence>
<gene>
    <name evidence="1" type="ORF">CLUMA_CG012874</name>
</gene>
<evidence type="ECO:0000313" key="1">
    <source>
        <dbReference type="EMBL" id="CRK99556.1"/>
    </source>
</evidence>
<reference evidence="1 2" key="1">
    <citation type="submission" date="2015-04" db="EMBL/GenBank/DDBJ databases">
        <authorList>
            <person name="Syromyatnikov M.Y."/>
            <person name="Popov V.N."/>
        </authorList>
    </citation>
    <scope>NUCLEOTIDE SEQUENCE [LARGE SCALE GENOMIC DNA]</scope>
</reference>
<protein>
    <submittedName>
        <fullName evidence="1">CLUMA_CG012874, isoform A</fullName>
    </submittedName>
</protein>
<sequence length="79" mass="9690">MTCTQINLRFLWESKHHYEMLMRDIKKDCGIHRPKPQSRVKNPVYEYRNSGARMCVFRFCFRSVDSFFRSLLTFELTEY</sequence>
<dbReference type="Proteomes" id="UP000183832">
    <property type="component" value="Unassembled WGS sequence"/>
</dbReference>
<name>A0A1J1IJ36_9DIPT</name>
<dbReference type="OrthoDB" id="370884at2759"/>
<organism evidence="1 2">
    <name type="scientific">Clunio marinus</name>
    <dbReference type="NCBI Taxonomy" id="568069"/>
    <lineage>
        <taxon>Eukaryota</taxon>
        <taxon>Metazoa</taxon>
        <taxon>Ecdysozoa</taxon>
        <taxon>Arthropoda</taxon>
        <taxon>Hexapoda</taxon>
        <taxon>Insecta</taxon>
        <taxon>Pterygota</taxon>
        <taxon>Neoptera</taxon>
        <taxon>Endopterygota</taxon>
        <taxon>Diptera</taxon>
        <taxon>Nematocera</taxon>
        <taxon>Chironomoidea</taxon>
        <taxon>Chironomidae</taxon>
        <taxon>Clunio</taxon>
    </lineage>
</organism>
<dbReference type="AlphaFoldDB" id="A0A1J1IJ36"/>
<keyword evidence="2" id="KW-1185">Reference proteome</keyword>
<accession>A0A1J1IJ36</accession>
<dbReference type="EMBL" id="CVRI01000051">
    <property type="protein sequence ID" value="CRK99556.1"/>
    <property type="molecule type" value="Genomic_DNA"/>
</dbReference>
<proteinExistence type="predicted"/>